<dbReference type="Gene3D" id="3.10.620.30">
    <property type="match status" value="1"/>
</dbReference>
<proteinExistence type="predicted"/>
<evidence type="ECO:0000256" key="1">
    <source>
        <dbReference type="SAM" id="SignalP"/>
    </source>
</evidence>
<dbReference type="AlphaFoldDB" id="A0A0F3MQ86"/>
<dbReference type="RefSeq" id="WP_045797089.1">
    <property type="nucleotide sequence ID" value="NZ_LANP01000006.1"/>
</dbReference>
<dbReference type="STRING" id="1359168.OCHUTO_0343"/>
<dbReference type="Pfam" id="PF12969">
    <property type="entry name" value="DUF3857"/>
    <property type="match status" value="1"/>
</dbReference>
<dbReference type="Proteomes" id="UP000033616">
    <property type="component" value="Unassembled WGS sequence"/>
</dbReference>
<feature type="signal peptide" evidence="1">
    <location>
        <begin position="1"/>
        <end position="24"/>
    </location>
</feature>
<dbReference type="OrthoDB" id="98874at2"/>
<name>A0A0F3MQ86_9RICK</name>
<keyword evidence="1" id="KW-0732">Signal</keyword>
<reference evidence="3 4" key="1">
    <citation type="submission" date="2015-02" db="EMBL/GenBank/DDBJ databases">
        <title>Genome Sequencing of Rickettsiales.</title>
        <authorList>
            <person name="Daugherty S.C."/>
            <person name="Su Q."/>
            <person name="Abolude K."/>
            <person name="Beier-Sexton M."/>
            <person name="Carlyon J.A."/>
            <person name="Carter R."/>
            <person name="Day N.P."/>
            <person name="Dumler S.J."/>
            <person name="Dyachenko V."/>
            <person name="Godinez A."/>
            <person name="Kurtti T.J."/>
            <person name="Lichay M."/>
            <person name="Mullins K.E."/>
            <person name="Ott S."/>
            <person name="Pappas-Brown V."/>
            <person name="Paris D.H."/>
            <person name="Patel P."/>
            <person name="Richards A.L."/>
            <person name="Sadzewicz L."/>
            <person name="Sears K."/>
            <person name="Seidman D."/>
            <person name="Sengamalay N."/>
            <person name="Stenos J."/>
            <person name="Tallon L.J."/>
            <person name="Vincent G."/>
            <person name="Fraser C.M."/>
            <person name="Munderloh U."/>
            <person name="Dunning-Hotopp J.C."/>
        </authorList>
    </citation>
    <scope>NUCLEOTIDE SEQUENCE [LARGE SCALE GENOMIC DNA]</scope>
    <source>
        <strain evidence="3 4">Fuller</strain>
    </source>
</reference>
<organism evidence="3 4">
    <name type="scientific">Orientia chuto str. Dubai</name>
    <dbReference type="NCBI Taxonomy" id="1359168"/>
    <lineage>
        <taxon>Bacteria</taxon>
        <taxon>Pseudomonadati</taxon>
        <taxon>Pseudomonadota</taxon>
        <taxon>Alphaproteobacteria</taxon>
        <taxon>Rickettsiales</taxon>
        <taxon>Rickettsiaceae</taxon>
        <taxon>Rickettsieae</taxon>
        <taxon>Orientia</taxon>
    </lineage>
</organism>
<protein>
    <recommendedName>
        <fullName evidence="2">DUF3857 domain-containing protein</fullName>
    </recommendedName>
</protein>
<gene>
    <name evidence="3" type="ORF">OCHUTO_0343</name>
</gene>
<feature type="chain" id="PRO_5002464829" description="DUF3857 domain-containing protein" evidence="1">
    <location>
        <begin position="25"/>
        <end position="640"/>
    </location>
</feature>
<dbReference type="InterPro" id="IPR024618">
    <property type="entry name" value="DUF3857"/>
</dbReference>
<dbReference type="EMBL" id="LANP01000006">
    <property type="protein sequence ID" value="KJV56759.1"/>
    <property type="molecule type" value="Genomic_DNA"/>
</dbReference>
<dbReference type="Gene3D" id="2.60.40.3140">
    <property type="match status" value="1"/>
</dbReference>
<accession>A0A0F3MQ86</accession>
<evidence type="ECO:0000259" key="2">
    <source>
        <dbReference type="Pfam" id="PF12969"/>
    </source>
</evidence>
<sequence length="640" mass="73428">MTHKIFKSLLPLILLITFLNSSNAEWQNFDDSVIEIKSCSLDIAIDANGFSEYLVYIHAKILKEQGRMFFASYRVPYLYRENIDSIKILKAKTILNGKEYIVPVNFIEYKPLAAISFGSDIYKQVSITFPKLEIGAEIFLKYKVTTKSPIEGFYSGHFGLYPYGYHKKMQININSKLALNTKISDPYNKLKVISSATANTAVNNKDAIKITLMKPLTIELKNEPQESILNDKYATWISVSTVSKWEELGDKLSKDYFKVINQPLPKLFAVIAKEAKRYSSYIEQINFVTSMFNEKIQYAPGWYSINGKFVPRNLIKITDSEKGNCRDFAVSIAAILKSIGYKVQPALIKIGKITPVLYLPDVNVFNYVILKIIDKNGKIYWIDPCNSLSMANGIFPDIADRMALVLDSERSSYERVPSIDPNHSQVIHDRILEIKDNVANWKGRTSYIGEESAIMLHSKLLYMSQQQLKELFFNYISGTYLEEHNKKSLIFPSLNLKLPRIVNDGTIGYEYNTTHQIKKTNLGYVLLNPIWDYPAFNSITSVSPTQIGDLFIGNPCTNYNHLIIKNLKLKNIDRFNYIIDTPWIYVERSCKYQGNDTEIISKVIVRQFLIPSNELKSETYRNLKNDIEQYFSKSALVLVE</sequence>
<feature type="domain" description="DUF3857" evidence="2">
    <location>
        <begin position="59"/>
        <end position="184"/>
    </location>
</feature>
<dbReference type="PATRIC" id="fig|1359168.3.peg.1100"/>
<dbReference type="InterPro" id="IPR038765">
    <property type="entry name" value="Papain-like_cys_pep_sf"/>
</dbReference>
<keyword evidence="4" id="KW-1185">Reference proteome</keyword>
<evidence type="ECO:0000313" key="3">
    <source>
        <dbReference type="EMBL" id="KJV56759.1"/>
    </source>
</evidence>
<evidence type="ECO:0000313" key="4">
    <source>
        <dbReference type="Proteomes" id="UP000033616"/>
    </source>
</evidence>
<comment type="caution">
    <text evidence="3">The sequence shown here is derived from an EMBL/GenBank/DDBJ whole genome shotgun (WGS) entry which is preliminary data.</text>
</comment>
<dbReference type="SUPFAM" id="SSF54001">
    <property type="entry name" value="Cysteine proteinases"/>
    <property type="match status" value="1"/>
</dbReference>